<dbReference type="EMBL" id="FOME01000001">
    <property type="protein sequence ID" value="SFC57933.1"/>
    <property type="molecule type" value="Genomic_DNA"/>
</dbReference>
<evidence type="ECO:0000313" key="4">
    <source>
        <dbReference type="Proteomes" id="UP000236729"/>
    </source>
</evidence>
<accession>A0A1H5VRM0</accession>
<name>A0A1H5VRM0_9PSEU</name>
<dbReference type="Proteomes" id="UP000236729">
    <property type="component" value="Unassembled WGS sequence"/>
</dbReference>
<sequence length="405" mass="44853">MNQHARVTVTLTEAVAATKNARSDFQPDVHNHIPGSVLRGAVAAIWIRQLGPEITTTPEFARIFDGEGTFGPLHTLGSQPIPLSVQVHKYEPERTCQKLWWDAALGEIAEDCPDCRYPLEFSKGQSRGSVDFTTRIMTALSTDGVAKDGHLFRQKALRQDQRMHGWLYGEAVAALKLNDTPITSVLLGSRRSLRGSATVELEHDAVPEPVECIGNDIILRLASPGVFVDDFGLPSQVPNLIELTHVLGVKAINVDQHWTRWDEVGGWHAASGLPKPAERAVAAGSTYRVRCAEQPSETALRALMARGVGLRRREGFGALFRPEAPRAVRSWTGSVAPLRQRPQLLPAFRNRLDGLRRGTTDDAVFRRALENMRNAPDTYVQAFRTMLDITDADLYEKLLDFLEQG</sequence>
<dbReference type="EMBL" id="FNVB01000002">
    <property type="protein sequence ID" value="SEF89783.1"/>
    <property type="molecule type" value="Genomic_DNA"/>
</dbReference>
<dbReference type="Pfam" id="PF09700">
    <property type="entry name" value="Cas_Cmr3"/>
    <property type="match status" value="1"/>
</dbReference>
<dbReference type="Proteomes" id="UP000199690">
    <property type="component" value="Unassembled WGS sequence"/>
</dbReference>
<organism evidence="1 4">
    <name type="scientific">Saccharopolyspora kobensis</name>
    <dbReference type="NCBI Taxonomy" id="146035"/>
    <lineage>
        <taxon>Bacteria</taxon>
        <taxon>Bacillati</taxon>
        <taxon>Actinomycetota</taxon>
        <taxon>Actinomycetes</taxon>
        <taxon>Pseudonocardiales</taxon>
        <taxon>Pseudonocardiaceae</taxon>
        <taxon>Saccharopolyspora</taxon>
    </lineage>
</organism>
<evidence type="ECO:0000313" key="2">
    <source>
        <dbReference type="EMBL" id="SFC57933.1"/>
    </source>
</evidence>
<reference evidence="3 4" key="2">
    <citation type="submission" date="2016-10" db="EMBL/GenBank/DDBJ databases">
        <authorList>
            <person name="Varghese N."/>
            <person name="Submissions S."/>
        </authorList>
    </citation>
    <scope>NUCLEOTIDE SEQUENCE [LARGE SCALE GENOMIC DNA]</scope>
    <source>
        <strain evidence="4">ATCC 20501</strain>
        <strain evidence="2 3">CGMCC 4.3529</strain>
    </source>
</reference>
<dbReference type="Gene3D" id="2.60.40.4350">
    <property type="match status" value="1"/>
</dbReference>
<dbReference type="RefSeq" id="WP_093346744.1">
    <property type="nucleotide sequence ID" value="NZ_FNVB01000002.1"/>
</dbReference>
<evidence type="ECO:0000313" key="3">
    <source>
        <dbReference type="Proteomes" id="UP000199690"/>
    </source>
</evidence>
<protein>
    <submittedName>
        <fullName evidence="1">CRISPR-associated protein Csx10</fullName>
    </submittedName>
</protein>
<keyword evidence="3" id="KW-1185">Reference proteome</keyword>
<evidence type="ECO:0000313" key="1">
    <source>
        <dbReference type="EMBL" id="SEF89783.1"/>
    </source>
</evidence>
<reference evidence="1" key="1">
    <citation type="submission" date="2016-10" db="EMBL/GenBank/DDBJ databases">
        <authorList>
            <person name="de Groot N.N."/>
        </authorList>
    </citation>
    <scope>NUCLEOTIDE SEQUENCE [LARGE SCALE GENOMIC DNA]</scope>
    <source>
        <strain evidence="1">ATCC 20501</strain>
    </source>
</reference>
<dbReference type="InterPro" id="IPR019117">
    <property type="entry name" value="CRISPR-assoc_protein_Cmr3"/>
</dbReference>
<accession>A0A1I1KIH0</accession>
<gene>
    <name evidence="1" type="ORF">SAMN02982929_00961</name>
    <name evidence="2" type="ORF">SAMN05216506_1011109</name>
</gene>
<proteinExistence type="predicted"/>
<dbReference type="AlphaFoldDB" id="A0A1H5VRM0"/>